<dbReference type="InterPro" id="IPR036249">
    <property type="entry name" value="Thioredoxin-like_sf"/>
</dbReference>
<dbReference type="CDD" id="cd02989">
    <property type="entry name" value="Phd_like_TxnDC9"/>
    <property type="match status" value="1"/>
</dbReference>
<dbReference type="SUPFAM" id="SSF52833">
    <property type="entry name" value="Thioredoxin-like"/>
    <property type="match status" value="1"/>
</dbReference>
<sequence length="213" mass="24565">MDNLVQEKIMHNIISTIEEKVDDELYKLDQLDGTSLEKLREQRLNEMKHEAQLRNDWISKGHGEYTEIDEKDFFAACKKSPEIIIHFYKRDAPRCKIFDHHLKIIASKHLEARFLKINAENAPFLAGKLRIKVIPTLLIAVNGKTKDYIVGFSDLGNCDDFSTEVLEWRLGLSGVIKYEGDITQPANKNANKSKINRLSKKTIRENYSSDESD</sequence>
<dbReference type="OrthoDB" id="10257948at2759"/>
<proteinExistence type="predicted"/>
<dbReference type="Gene3D" id="3.40.30.10">
    <property type="entry name" value="Glutaredoxin"/>
    <property type="match status" value="1"/>
</dbReference>
<protein>
    <recommendedName>
        <fullName evidence="1">Thioredoxin domain-containing protein 9</fullName>
    </recommendedName>
</protein>
<evidence type="ECO:0000256" key="1">
    <source>
        <dbReference type="ARBA" id="ARBA00026148"/>
    </source>
</evidence>
<dbReference type="Pfam" id="PF00085">
    <property type="entry name" value="Thioredoxin"/>
    <property type="match status" value="1"/>
</dbReference>
<evidence type="ECO:0000259" key="2">
    <source>
        <dbReference type="Pfam" id="PF00085"/>
    </source>
</evidence>
<organism evidence="3 4">
    <name type="scientific">Nezara viridula</name>
    <name type="common">Southern green stink bug</name>
    <name type="synonym">Cimex viridulus</name>
    <dbReference type="NCBI Taxonomy" id="85310"/>
    <lineage>
        <taxon>Eukaryota</taxon>
        <taxon>Metazoa</taxon>
        <taxon>Ecdysozoa</taxon>
        <taxon>Arthropoda</taxon>
        <taxon>Hexapoda</taxon>
        <taxon>Insecta</taxon>
        <taxon>Pterygota</taxon>
        <taxon>Neoptera</taxon>
        <taxon>Paraneoptera</taxon>
        <taxon>Hemiptera</taxon>
        <taxon>Heteroptera</taxon>
        <taxon>Panheteroptera</taxon>
        <taxon>Pentatomomorpha</taxon>
        <taxon>Pentatomoidea</taxon>
        <taxon>Pentatomidae</taxon>
        <taxon>Pentatominae</taxon>
        <taxon>Nezara</taxon>
    </lineage>
</organism>
<dbReference type="PANTHER" id="PTHR21148">
    <property type="entry name" value="THIOREDOXIN DOMAIN-CONTAINING PROTEIN 9"/>
    <property type="match status" value="1"/>
</dbReference>
<reference evidence="3" key="1">
    <citation type="submission" date="2022-01" db="EMBL/GenBank/DDBJ databases">
        <authorList>
            <person name="King R."/>
        </authorList>
    </citation>
    <scope>NUCLEOTIDE SEQUENCE</scope>
</reference>
<dbReference type="EMBL" id="OV725078">
    <property type="protein sequence ID" value="CAH1393660.1"/>
    <property type="molecule type" value="Genomic_DNA"/>
</dbReference>
<feature type="domain" description="Thioredoxin" evidence="2">
    <location>
        <begin position="67"/>
        <end position="153"/>
    </location>
</feature>
<name>A0A9P0H419_NEZVI</name>
<evidence type="ECO:0000313" key="3">
    <source>
        <dbReference type="EMBL" id="CAH1393660.1"/>
    </source>
</evidence>
<keyword evidence="4" id="KW-1185">Reference proteome</keyword>
<accession>A0A9P0H419</accession>
<gene>
    <name evidence="3" type="ORF">NEZAVI_LOCUS4289</name>
</gene>
<dbReference type="InterPro" id="IPR013766">
    <property type="entry name" value="Thioredoxin_domain"/>
</dbReference>
<evidence type="ECO:0000313" key="4">
    <source>
        <dbReference type="Proteomes" id="UP001152798"/>
    </source>
</evidence>
<dbReference type="Proteomes" id="UP001152798">
    <property type="component" value="Chromosome 2"/>
</dbReference>
<dbReference type="AlphaFoldDB" id="A0A9P0H419"/>